<dbReference type="EMBL" id="BOQN01000001">
    <property type="protein sequence ID" value="GIM88322.1"/>
    <property type="molecule type" value="Genomic_DNA"/>
</dbReference>
<dbReference type="GO" id="GO:0016853">
    <property type="term" value="F:isomerase activity"/>
    <property type="evidence" value="ECO:0007669"/>
    <property type="project" value="UniProtKB-KW"/>
</dbReference>
<name>A0A919VXV7_9ACTN</name>
<dbReference type="RefSeq" id="WP_213004302.1">
    <property type="nucleotide sequence ID" value="NZ_BOQN01000001.1"/>
</dbReference>
<sequence length="124" mass="12760">MPHLTVHALESDLGGREAELIAGLTDAVVAVYGEWVRESVEVLLVGVPAGRWGIGGRVAEAPAPQVTFGIRATVLDRPDATDVLGRLTAAIADAVAGVVGEQVRAATVVQFVGESDGRTYSIAG</sequence>
<dbReference type="AlphaFoldDB" id="A0A919VXV7"/>
<gene>
    <name evidence="3" type="ORF">Ato02nite_001150</name>
</gene>
<dbReference type="Pfam" id="PF01361">
    <property type="entry name" value="Tautomerase"/>
    <property type="match status" value="1"/>
</dbReference>
<protein>
    <recommendedName>
        <fullName evidence="2">4-oxalocrotonate tautomerase-like domain-containing protein</fullName>
    </recommendedName>
</protein>
<proteinExistence type="predicted"/>
<organism evidence="3 4">
    <name type="scientific">Paractinoplanes toevensis</name>
    <dbReference type="NCBI Taxonomy" id="571911"/>
    <lineage>
        <taxon>Bacteria</taxon>
        <taxon>Bacillati</taxon>
        <taxon>Actinomycetota</taxon>
        <taxon>Actinomycetes</taxon>
        <taxon>Micromonosporales</taxon>
        <taxon>Micromonosporaceae</taxon>
        <taxon>Paractinoplanes</taxon>
    </lineage>
</organism>
<evidence type="ECO:0000256" key="1">
    <source>
        <dbReference type="ARBA" id="ARBA00023235"/>
    </source>
</evidence>
<dbReference type="Proteomes" id="UP000677082">
    <property type="component" value="Unassembled WGS sequence"/>
</dbReference>
<evidence type="ECO:0000259" key="2">
    <source>
        <dbReference type="Pfam" id="PF01361"/>
    </source>
</evidence>
<feature type="domain" description="4-oxalocrotonate tautomerase-like" evidence="2">
    <location>
        <begin position="2"/>
        <end position="59"/>
    </location>
</feature>
<reference evidence="3 4" key="1">
    <citation type="submission" date="2021-03" db="EMBL/GenBank/DDBJ databases">
        <title>Whole genome shotgun sequence of Actinoplanes toevensis NBRC 105298.</title>
        <authorList>
            <person name="Komaki H."/>
            <person name="Tamura T."/>
        </authorList>
    </citation>
    <scope>NUCLEOTIDE SEQUENCE [LARGE SCALE GENOMIC DNA]</scope>
    <source>
        <strain evidence="3 4">NBRC 105298</strain>
    </source>
</reference>
<dbReference type="InterPro" id="IPR004370">
    <property type="entry name" value="4-OT-like_dom"/>
</dbReference>
<dbReference type="SUPFAM" id="SSF55331">
    <property type="entry name" value="Tautomerase/MIF"/>
    <property type="match status" value="1"/>
</dbReference>
<accession>A0A919VXV7</accession>
<dbReference type="Gene3D" id="3.30.429.10">
    <property type="entry name" value="Macrophage Migration Inhibitory Factor"/>
    <property type="match status" value="1"/>
</dbReference>
<dbReference type="InterPro" id="IPR014347">
    <property type="entry name" value="Tautomerase/MIF_sf"/>
</dbReference>
<keyword evidence="1" id="KW-0413">Isomerase</keyword>
<evidence type="ECO:0000313" key="4">
    <source>
        <dbReference type="Proteomes" id="UP000677082"/>
    </source>
</evidence>
<evidence type="ECO:0000313" key="3">
    <source>
        <dbReference type="EMBL" id="GIM88322.1"/>
    </source>
</evidence>
<keyword evidence="4" id="KW-1185">Reference proteome</keyword>
<comment type="caution">
    <text evidence="3">The sequence shown here is derived from an EMBL/GenBank/DDBJ whole genome shotgun (WGS) entry which is preliminary data.</text>
</comment>